<dbReference type="RefSeq" id="WP_027952205.1">
    <property type="nucleotide sequence ID" value="NZ_JADU01000015.1"/>
</dbReference>
<dbReference type="PROSITE" id="PS51354">
    <property type="entry name" value="GLUTAREDOXIN_2"/>
    <property type="match status" value="1"/>
</dbReference>
<dbReference type="SUPFAM" id="SSF46689">
    <property type="entry name" value="Homeodomain-like"/>
    <property type="match status" value="1"/>
</dbReference>
<keyword evidence="2" id="KW-0238">DNA-binding</keyword>
<gene>
    <name evidence="5" type="ORF">ACFFK8_05455</name>
</gene>
<dbReference type="Gene3D" id="3.30.70.100">
    <property type="match status" value="1"/>
</dbReference>
<dbReference type="InterPro" id="IPR018060">
    <property type="entry name" value="HTH_AraC"/>
</dbReference>
<reference evidence="5 6" key="1">
    <citation type="submission" date="2024-09" db="EMBL/GenBank/DDBJ databases">
        <authorList>
            <person name="Sun Q."/>
            <person name="Mori K."/>
        </authorList>
    </citation>
    <scope>NUCLEOTIDE SEQUENCE [LARGE SCALE GENOMIC DNA]</scope>
    <source>
        <strain evidence="5 6">ATCC 51272</strain>
    </source>
</reference>
<evidence type="ECO:0000256" key="1">
    <source>
        <dbReference type="ARBA" id="ARBA00023015"/>
    </source>
</evidence>
<evidence type="ECO:0000313" key="6">
    <source>
        <dbReference type="Proteomes" id="UP001589688"/>
    </source>
</evidence>
<evidence type="ECO:0000313" key="5">
    <source>
        <dbReference type="EMBL" id="MFB9897257.1"/>
    </source>
</evidence>
<dbReference type="PROSITE" id="PS00041">
    <property type="entry name" value="HTH_ARAC_FAMILY_1"/>
    <property type="match status" value="1"/>
</dbReference>
<evidence type="ECO:0000256" key="3">
    <source>
        <dbReference type="ARBA" id="ARBA00023163"/>
    </source>
</evidence>
<feature type="domain" description="HTH araC/xylS-type" evidence="4">
    <location>
        <begin position="108"/>
        <end position="178"/>
    </location>
</feature>
<dbReference type="SMART" id="SM00342">
    <property type="entry name" value="HTH_ARAC"/>
    <property type="match status" value="1"/>
</dbReference>
<name>A0ABV5ZIS2_9BACT</name>
<dbReference type="Pfam" id="PF12833">
    <property type="entry name" value="HTH_18"/>
    <property type="match status" value="1"/>
</dbReference>
<dbReference type="PANTHER" id="PTHR43280:SF28">
    <property type="entry name" value="HTH-TYPE TRANSCRIPTIONAL ACTIVATOR RHAS"/>
    <property type="match status" value="1"/>
</dbReference>
<evidence type="ECO:0000259" key="4">
    <source>
        <dbReference type="PROSITE" id="PS01124"/>
    </source>
</evidence>
<sequence>MSETTLYVKNMVCDRCKMAVDKTLRQVGLEPVEVDLGVVRVAGVPGESQLAQLREGLEALGFELLDNRRLQTIEQIKAGIIKLVHYLDNQTSLNLSGFLQQELHQDYSTLSKLFSEYTSKTIERYYIEQRIERVKELLTYDEKTLTEIALQMNYSSVAYLSSQFKSVTGMTPSQFKTLRRQGRKGLDTI</sequence>
<dbReference type="InterPro" id="IPR009057">
    <property type="entry name" value="Homeodomain-like_sf"/>
</dbReference>
<dbReference type="EMBL" id="JBHLZF010000002">
    <property type="protein sequence ID" value="MFB9897257.1"/>
    <property type="molecule type" value="Genomic_DNA"/>
</dbReference>
<dbReference type="SUPFAM" id="SSF55008">
    <property type="entry name" value="HMA, heavy metal-associated domain"/>
    <property type="match status" value="1"/>
</dbReference>
<dbReference type="PROSITE" id="PS01124">
    <property type="entry name" value="HTH_ARAC_FAMILY_2"/>
    <property type="match status" value="1"/>
</dbReference>
<keyword evidence="1" id="KW-0805">Transcription regulation</keyword>
<comment type="caution">
    <text evidence="5">The sequence shown here is derived from an EMBL/GenBank/DDBJ whole genome shotgun (WGS) entry which is preliminary data.</text>
</comment>
<keyword evidence="6" id="KW-1185">Reference proteome</keyword>
<dbReference type="Gene3D" id="1.10.10.60">
    <property type="entry name" value="Homeodomain-like"/>
    <property type="match status" value="1"/>
</dbReference>
<keyword evidence="3" id="KW-0804">Transcription</keyword>
<dbReference type="Proteomes" id="UP001589688">
    <property type="component" value="Unassembled WGS sequence"/>
</dbReference>
<proteinExistence type="predicted"/>
<protein>
    <submittedName>
        <fullName evidence="5">AraC family transcriptional regulator</fullName>
    </submittedName>
</protein>
<evidence type="ECO:0000256" key="2">
    <source>
        <dbReference type="ARBA" id="ARBA00023125"/>
    </source>
</evidence>
<organism evidence="5 6">
    <name type="scientific">Hallella seregens ATCC 51272</name>
    <dbReference type="NCBI Taxonomy" id="1336250"/>
    <lineage>
        <taxon>Bacteria</taxon>
        <taxon>Pseudomonadati</taxon>
        <taxon>Bacteroidota</taxon>
        <taxon>Bacteroidia</taxon>
        <taxon>Bacteroidales</taxon>
        <taxon>Prevotellaceae</taxon>
        <taxon>Hallella</taxon>
    </lineage>
</organism>
<dbReference type="InterPro" id="IPR036163">
    <property type="entry name" value="HMA_dom_sf"/>
</dbReference>
<dbReference type="InterPro" id="IPR018062">
    <property type="entry name" value="HTH_AraC-typ_CS"/>
</dbReference>
<accession>A0ABV5ZIS2</accession>
<dbReference type="PANTHER" id="PTHR43280">
    <property type="entry name" value="ARAC-FAMILY TRANSCRIPTIONAL REGULATOR"/>
    <property type="match status" value="1"/>
</dbReference>